<comment type="caution">
    <text evidence="9">The sequence shown here is derived from an EMBL/GenBank/DDBJ whole genome shotgun (WGS) entry which is preliminary data.</text>
</comment>
<evidence type="ECO:0000256" key="1">
    <source>
        <dbReference type="ARBA" id="ARBA00004651"/>
    </source>
</evidence>
<comment type="subcellular location">
    <subcellularLocation>
        <location evidence="1">Cell membrane</location>
        <topology evidence="1">Multi-pass membrane protein</topology>
    </subcellularLocation>
</comment>
<dbReference type="PANTHER" id="PTHR33778">
    <property type="entry name" value="PROTEIN MGTC"/>
    <property type="match status" value="1"/>
</dbReference>
<proteinExistence type="inferred from homology"/>
<dbReference type="InterPro" id="IPR036259">
    <property type="entry name" value="MFS_trans_sf"/>
</dbReference>
<reference evidence="9 10" key="1">
    <citation type="submission" date="2019-06" db="EMBL/GenBank/DDBJ databases">
        <title>Genomic Encyclopedia of Archaeal and Bacterial Type Strains, Phase II (KMG-II): from individual species to whole genera.</title>
        <authorList>
            <person name="Goeker M."/>
        </authorList>
    </citation>
    <scope>NUCLEOTIDE SEQUENCE [LARGE SCALE GENOMIC DNA]</scope>
    <source>
        <strain evidence="9 10">DSM 24789</strain>
    </source>
</reference>
<evidence type="ECO:0000256" key="5">
    <source>
        <dbReference type="ARBA" id="ARBA00022989"/>
    </source>
</evidence>
<gene>
    <name evidence="9" type="ORF">BC670_0566</name>
</gene>
<dbReference type="EMBL" id="VFPJ01000001">
    <property type="protein sequence ID" value="TQM39738.1"/>
    <property type="molecule type" value="Genomic_DNA"/>
</dbReference>
<evidence type="ECO:0000256" key="7">
    <source>
        <dbReference type="SAM" id="Phobius"/>
    </source>
</evidence>
<name>A0A543G0X4_9FLAO</name>
<keyword evidence="5 7" id="KW-1133">Transmembrane helix</keyword>
<feature type="transmembrane region" description="Helical" evidence="7">
    <location>
        <begin position="103"/>
        <end position="130"/>
    </location>
</feature>
<dbReference type="RefSeq" id="WP_014083438.1">
    <property type="nucleotide sequence ID" value="NZ_CBCSFI010000010.1"/>
</dbReference>
<evidence type="ECO:0000259" key="8">
    <source>
        <dbReference type="Pfam" id="PF02308"/>
    </source>
</evidence>
<accession>A0A543G0X4</accession>
<feature type="transmembrane region" description="Helical" evidence="7">
    <location>
        <begin position="63"/>
        <end position="83"/>
    </location>
</feature>
<dbReference type="OMA" id="AANLWLT"/>
<evidence type="ECO:0000256" key="4">
    <source>
        <dbReference type="ARBA" id="ARBA00022692"/>
    </source>
</evidence>
<dbReference type="PRINTS" id="PR01837">
    <property type="entry name" value="MGTCSAPBPROT"/>
</dbReference>
<keyword evidence="6 7" id="KW-0472">Membrane</keyword>
<feature type="domain" description="MgtC/SapB/SrpB/YhiD N-terminal" evidence="8">
    <location>
        <begin position="13"/>
        <end position="130"/>
    </location>
</feature>
<evidence type="ECO:0000256" key="2">
    <source>
        <dbReference type="ARBA" id="ARBA00009298"/>
    </source>
</evidence>
<dbReference type="InterPro" id="IPR003416">
    <property type="entry name" value="MgtC/SapB/SrpB/YhiD_fam"/>
</dbReference>
<dbReference type="Pfam" id="PF02308">
    <property type="entry name" value="MgtC"/>
    <property type="match status" value="1"/>
</dbReference>
<dbReference type="GO" id="GO:0005886">
    <property type="term" value="C:plasma membrane"/>
    <property type="evidence" value="ECO:0007669"/>
    <property type="project" value="UniProtKB-SubCell"/>
</dbReference>
<organism evidence="9 10">
    <name type="scientific">Flavobacterium branchiophilum</name>
    <dbReference type="NCBI Taxonomy" id="55197"/>
    <lineage>
        <taxon>Bacteria</taxon>
        <taxon>Pseudomonadati</taxon>
        <taxon>Bacteroidota</taxon>
        <taxon>Flavobacteriia</taxon>
        <taxon>Flavobacteriales</taxon>
        <taxon>Flavobacteriaceae</taxon>
        <taxon>Flavobacterium</taxon>
    </lineage>
</organism>
<feature type="transmembrane region" description="Helical" evidence="7">
    <location>
        <begin position="7"/>
        <end position="25"/>
    </location>
</feature>
<dbReference type="InterPro" id="IPR049177">
    <property type="entry name" value="MgtC_SapB_SrpB_YhiD_N"/>
</dbReference>
<feature type="transmembrane region" description="Helical" evidence="7">
    <location>
        <begin position="37"/>
        <end position="56"/>
    </location>
</feature>
<keyword evidence="3" id="KW-1003">Cell membrane</keyword>
<evidence type="ECO:0000313" key="9">
    <source>
        <dbReference type="EMBL" id="TQM39738.1"/>
    </source>
</evidence>
<dbReference type="AlphaFoldDB" id="A0A543G0X4"/>
<dbReference type="PANTHER" id="PTHR33778:SF1">
    <property type="entry name" value="MAGNESIUM TRANSPORTER YHID-RELATED"/>
    <property type="match status" value="1"/>
</dbReference>
<evidence type="ECO:0000313" key="10">
    <source>
        <dbReference type="Proteomes" id="UP000320773"/>
    </source>
</evidence>
<comment type="similarity">
    <text evidence="2">Belongs to the MgtC/SapB family.</text>
</comment>
<protein>
    <submittedName>
        <fullName evidence="9">Putative Mg2+ transporter-C (MgtC) family protein</fullName>
    </submittedName>
</protein>
<evidence type="ECO:0000256" key="3">
    <source>
        <dbReference type="ARBA" id="ARBA00022475"/>
    </source>
</evidence>
<keyword evidence="4 7" id="KW-0812">Transmembrane</keyword>
<dbReference type="SUPFAM" id="SSF103473">
    <property type="entry name" value="MFS general substrate transporter"/>
    <property type="match status" value="1"/>
</dbReference>
<dbReference type="Proteomes" id="UP000320773">
    <property type="component" value="Unassembled WGS sequence"/>
</dbReference>
<sequence length="147" mass="16051">MDIINELIISSKLILALILGAIVGYERERDGKDAGLRTYASICVGACVFMLIASHLTEDKSAIARIMTGIVTGIGFIGAGIIFKDEENKPKGLTTASTIWCTASIGIAVGLNMFIIAIVATVLIFFLLALPHYKWYEKWKQSIKNKE</sequence>
<evidence type="ECO:0000256" key="6">
    <source>
        <dbReference type="ARBA" id="ARBA00023136"/>
    </source>
</evidence>